<evidence type="ECO:0000256" key="7">
    <source>
        <dbReference type="PROSITE-ProRule" id="PRU10141"/>
    </source>
</evidence>
<dbReference type="STRING" id="1090615.SAMN04515671_2714"/>
<dbReference type="CDD" id="cd14014">
    <property type="entry name" value="STKc_PknB_like"/>
    <property type="match status" value="1"/>
</dbReference>
<evidence type="ECO:0000256" key="8">
    <source>
        <dbReference type="SAM" id="MobiDB-lite"/>
    </source>
</evidence>
<reference evidence="11 12" key="1">
    <citation type="submission" date="2016-10" db="EMBL/GenBank/DDBJ databases">
        <authorList>
            <person name="de Groot N.N."/>
        </authorList>
    </citation>
    <scope>NUCLEOTIDE SEQUENCE [LARGE SCALE GENOMIC DNA]</scope>
    <source>
        <strain evidence="12">P4-7,KCTC 19426,CECT 7604</strain>
    </source>
</reference>
<keyword evidence="5 11" id="KW-0418">Kinase</keyword>
<dbReference type="AlphaFoldDB" id="A0A1H0PCB5"/>
<keyword evidence="9" id="KW-0812">Transmembrane</keyword>
<evidence type="ECO:0000313" key="11">
    <source>
        <dbReference type="EMBL" id="SDP02644.1"/>
    </source>
</evidence>
<name>A0A1H0PCB5_9ACTN</name>
<evidence type="ECO:0000256" key="2">
    <source>
        <dbReference type="ARBA" id="ARBA00022527"/>
    </source>
</evidence>
<sequence length="415" mass="42696">MATVSDPAGGRAVPEDEPTQRLLGGRYRLERVVGKGAMGKVWAAYDEVLGRPVAIKEVDFPAGMPKSEVDQIAQRTMREARAVASVSDPHVVTIFDMLSLPNGPAIVMELLSARSLAEILARDGTLSDTESAVVGLSVATGLLAAHSAGITHRDVKPGNVLICDDGRIKLTDFGIARSAGEQTITASGLLLGSPAYISPEVAAGRPANAQSDAWGLGALLFACVQGGPPFDQGTPLATLTSVVQDPVPPHPNSGQLSGVIRGLLVKDPSTRMSVGLAHQAMLRIAVDTGGLVTHAWKPAARAQRPPSANRPPLPPPPWATSASNRPGDLRAGPALPPPPWAGSAATALRPIPVTAPARSPRRKLALTAVALLVAVLAAAAGYFGVRVVAHLENGTPIAAADAAPVAALPYAPLHV</sequence>
<dbReference type="GO" id="GO:0005524">
    <property type="term" value="F:ATP binding"/>
    <property type="evidence" value="ECO:0007669"/>
    <property type="project" value="UniProtKB-UniRule"/>
</dbReference>
<keyword evidence="2 11" id="KW-0723">Serine/threonine-protein kinase</keyword>
<protein>
    <recommendedName>
        <fullName evidence="1">non-specific serine/threonine protein kinase</fullName>
        <ecNumber evidence="1">2.7.11.1</ecNumber>
    </recommendedName>
</protein>
<dbReference type="EC" id="2.7.11.1" evidence="1"/>
<keyword evidence="9" id="KW-0472">Membrane</keyword>
<evidence type="ECO:0000259" key="10">
    <source>
        <dbReference type="PROSITE" id="PS50011"/>
    </source>
</evidence>
<dbReference type="InterPro" id="IPR008271">
    <property type="entry name" value="Ser/Thr_kinase_AS"/>
</dbReference>
<evidence type="ECO:0000256" key="4">
    <source>
        <dbReference type="ARBA" id="ARBA00022741"/>
    </source>
</evidence>
<dbReference type="OrthoDB" id="9762169at2"/>
<dbReference type="RefSeq" id="WP_157695404.1">
    <property type="nucleotide sequence ID" value="NZ_LT629710.1"/>
</dbReference>
<dbReference type="SUPFAM" id="SSF56112">
    <property type="entry name" value="Protein kinase-like (PK-like)"/>
    <property type="match status" value="1"/>
</dbReference>
<dbReference type="SMART" id="SM00220">
    <property type="entry name" value="S_TKc"/>
    <property type="match status" value="1"/>
</dbReference>
<evidence type="ECO:0000256" key="9">
    <source>
        <dbReference type="SAM" id="Phobius"/>
    </source>
</evidence>
<dbReference type="PANTHER" id="PTHR43289:SF6">
    <property type="entry name" value="SERINE_THREONINE-PROTEIN KINASE NEKL-3"/>
    <property type="match status" value="1"/>
</dbReference>
<dbReference type="Proteomes" id="UP000198741">
    <property type="component" value="Chromosome I"/>
</dbReference>
<dbReference type="EMBL" id="LT629710">
    <property type="protein sequence ID" value="SDP02644.1"/>
    <property type="molecule type" value="Genomic_DNA"/>
</dbReference>
<dbReference type="PROSITE" id="PS00107">
    <property type="entry name" value="PROTEIN_KINASE_ATP"/>
    <property type="match status" value="1"/>
</dbReference>
<dbReference type="PANTHER" id="PTHR43289">
    <property type="entry name" value="MITOGEN-ACTIVATED PROTEIN KINASE KINASE KINASE 20-RELATED"/>
    <property type="match status" value="1"/>
</dbReference>
<feature type="domain" description="Protein kinase" evidence="10">
    <location>
        <begin position="27"/>
        <end position="281"/>
    </location>
</feature>
<evidence type="ECO:0000256" key="1">
    <source>
        <dbReference type="ARBA" id="ARBA00012513"/>
    </source>
</evidence>
<feature type="transmembrane region" description="Helical" evidence="9">
    <location>
        <begin position="364"/>
        <end position="385"/>
    </location>
</feature>
<dbReference type="PROSITE" id="PS00108">
    <property type="entry name" value="PROTEIN_KINASE_ST"/>
    <property type="match status" value="1"/>
</dbReference>
<evidence type="ECO:0000256" key="6">
    <source>
        <dbReference type="ARBA" id="ARBA00022840"/>
    </source>
</evidence>
<keyword evidence="12" id="KW-1185">Reference proteome</keyword>
<keyword evidence="4 7" id="KW-0547">Nucleotide-binding</keyword>
<dbReference type="InterPro" id="IPR017441">
    <property type="entry name" value="Protein_kinase_ATP_BS"/>
</dbReference>
<evidence type="ECO:0000256" key="5">
    <source>
        <dbReference type="ARBA" id="ARBA00022777"/>
    </source>
</evidence>
<feature type="region of interest" description="Disordered" evidence="8">
    <location>
        <begin position="298"/>
        <end position="341"/>
    </location>
</feature>
<accession>A0A1H0PCB5</accession>
<keyword evidence="9" id="KW-1133">Transmembrane helix</keyword>
<keyword evidence="3" id="KW-0808">Transferase</keyword>
<organism evidence="11 12">
    <name type="scientific">Nakamurella panacisegetis</name>
    <dbReference type="NCBI Taxonomy" id="1090615"/>
    <lineage>
        <taxon>Bacteria</taxon>
        <taxon>Bacillati</taxon>
        <taxon>Actinomycetota</taxon>
        <taxon>Actinomycetes</taxon>
        <taxon>Nakamurellales</taxon>
        <taxon>Nakamurellaceae</taxon>
        <taxon>Nakamurella</taxon>
    </lineage>
</organism>
<evidence type="ECO:0000256" key="3">
    <source>
        <dbReference type="ARBA" id="ARBA00022679"/>
    </source>
</evidence>
<feature type="compositionally biased region" description="Pro residues" evidence="8">
    <location>
        <begin position="308"/>
        <end position="318"/>
    </location>
</feature>
<dbReference type="Gene3D" id="1.10.510.10">
    <property type="entry name" value="Transferase(Phosphotransferase) domain 1"/>
    <property type="match status" value="1"/>
</dbReference>
<dbReference type="Gene3D" id="3.30.200.20">
    <property type="entry name" value="Phosphorylase Kinase, domain 1"/>
    <property type="match status" value="1"/>
</dbReference>
<dbReference type="InterPro" id="IPR000719">
    <property type="entry name" value="Prot_kinase_dom"/>
</dbReference>
<dbReference type="GO" id="GO:0004674">
    <property type="term" value="F:protein serine/threonine kinase activity"/>
    <property type="evidence" value="ECO:0007669"/>
    <property type="project" value="UniProtKB-KW"/>
</dbReference>
<gene>
    <name evidence="11" type="ORF">SAMN04515671_2714</name>
</gene>
<dbReference type="Pfam" id="PF00069">
    <property type="entry name" value="Pkinase"/>
    <property type="match status" value="1"/>
</dbReference>
<proteinExistence type="predicted"/>
<feature type="binding site" evidence="7">
    <location>
        <position position="56"/>
    </location>
    <ligand>
        <name>ATP</name>
        <dbReference type="ChEBI" id="CHEBI:30616"/>
    </ligand>
</feature>
<keyword evidence="6 7" id="KW-0067">ATP-binding</keyword>
<dbReference type="InterPro" id="IPR011009">
    <property type="entry name" value="Kinase-like_dom_sf"/>
</dbReference>
<dbReference type="PROSITE" id="PS50011">
    <property type="entry name" value="PROTEIN_KINASE_DOM"/>
    <property type="match status" value="1"/>
</dbReference>
<evidence type="ECO:0000313" key="12">
    <source>
        <dbReference type="Proteomes" id="UP000198741"/>
    </source>
</evidence>